<organism evidence="1">
    <name type="scientific">bioreactor metagenome</name>
    <dbReference type="NCBI Taxonomy" id="1076179"/>
    <lineage>
        <taxon>unclassified sequences</taxon>
        <taxon>metagenomes</taxon>
        <taxon>ecological metagenomes</taxon>
    </lineage>
</organism>
<dbReference type="EMBL" id="VSSQ01118897">
    <property type="protein sequence ID" value="MPN52614.1"/>
    <property type="molecule type" value="Genomic_DNA"/>
</dbReference>
<name>A0A645IW43_9ZZZZ</name>
<sequence length="98" mass="10344">MITANTVPNTTIHQGASGGILTASSNPVSNAELSFKIGTMGCLRSLSTPASAAIALMAARIIWNNVPQPKNHSCAAIPGNAASNTNIMIRDVWRWLWV</sequence>
<evidence type="ECO:0000313" key="1">
    <source>
        <dbReference type="EMBL" id="MPN52614.1"/>
    </source>
</evidence>
<accession>A0A645IW43</accession>
<dbReference type="AlphaFoldDB" id="A0A645IW43"/>
<comment type="caution">
    <text evidence="1">The sequence shown here is derived from an EMBL/GenBank/DDBJ whole genome shotgun (WGS) entry which is preliminary data.</text>
</comment>
<gene>
    <name evidence="1" type="ORF">SDC9_200276</name>
</gene>
<protein>
    <submittedName>
        <fullName evidence="1">Uncharacterized protein</fullName>
    </submittedName>
</protein>
<proteinExistence type="predicted"/>
<reference evidence="1" key="1">
    <citation type="submission" date="2019-08" db="EMBL/GenBank/DDBJ databases">
        <authorList>
            <person name="Kucharzyk K."/>
            <person name="Murdoch R.W."/>
            <person name="Higgins S."/>
            <person name="Loffler F."/>
        </authorList>
    </citation>
    <scope>NUCLEOTIDE SEQUENCE</scope>
</reference>